<evidence type="ECO:0000259" key="4">
    <source>
        <dbReference type="Pfam" id="PF08545"/>
    </source>
</evidence>
<dbReference type="PANTHER" id="PTHR34069:SF3">
    <property type="entry name" value="ACYL-COA:ACYL-COA ALKYLTRANSFERASE"/>
    <property type="match status" value="1"/>
</dbReference>
<evidence type="ECO:0000313" key="6">
    <source>
        <dbReference type="Proteomes" id="UP000646484"/>
    </source>
</evidence>
<name>A0ABR7CY50_9BACT</name>
<comment type="caution">
    <text evidence="5">The sequence shown here is derived from an EMBL/GenBank/DDBJ whole genome shotgun (WGS) entry which is preliminary data.</text>
</comment>
<dbReference type="EMBL" id="JACOOH010000002">
    <property type="protein sequence ID" value="MBC5620572.1"/>
    <property type="molecule type" value="Genomic_DNA"/>
</dbReference>
<evidence type="ECO:0000259" key="3">
    <source>
        <dbReference type="Pfam" id="PF08541"/>
    </source>
</evidence>
<dbReference type="PANTHER" id="PTHR34069">
    <property type="entry name" value="3-OXOACYL-[ACYL-CARRIER-PROTEIN] SYNTHASE 3"/>
    <property type="match status" value="1"/>
</dbReference>
<evidence type="ECO:0000256" key="2">
    <source>
        <dbReference type="ARBA" id="ARBA00023315"/>
    </source>
</evidence>
<organism evidence="5 6">
    <name type="scientific">Butyricimonas hominis</name>
    <dbReference type="NCBI Taxonomy" id="2763032"/>
    <lineage>
        <taxon>Bacteria</taxon>
        <taxon>Pseudomonadati</taxon>
        <taxon>Bacteroidota</taxon>
        <taxon>Bacteroidia</taxon>
        <taxon>Bacteroidales</taxon>
        <taxon>Odoribacteraceae</taxon>
        <taxon>Butyricimonas</taxon>
    </lineage>
</organism>
<dbReference type="InterPro" id="IPR013751">
    <property type="entry name" value="ACP_syn_III_N"/>
</dbReference>
<dbReference type="RefSeq" id="WP_186975301.1">
    <property type="nucleotide sequence ID" value="NZ_JACOOH010000002.1"/>
</dbReference>
<dbReference type="Proteomes" id="UP000646484">
    <property type="component" value="Unassembled WGS sequence"/>
</dbReference>
<dbReference type="Gene3D" id="3.40.47.10">
    <property type="match status" value="2"/>
</dbReference>
<dbReference type="Pfam" id="PF08545">
    <property type="entry name" value="ACP_syn_III"/>
    <property type="match status" value="1"/>
</dbReference>
<dbReference type="Pfam" id="PF08541">
    <property type="entry name" value="ACP_syn_III_C"/>
    <property type="match status" value="1"/>
</dbReference>
<sequence>MDLYINAIAHYIPEARVPNSYFKDVNGLDDEWIFSRTGIKTRSKAGEGENTNTMALEAVARLKDKLPFAIEDTDLVVAATYSPHDTVATAAHAIQRAYTTRAAKCLSVSSACSSFINAIEIVQGYFAMGKATKAIVVASEHNTEYCNESCPQSGHLWGDGAIAIAISTSPEGEKAAKILDIFTRGLGHIGKADTAVYLRPRHGGIGMPEGRDVFINACHYMIEGLQVVTESNGKTLADLKYIAPHQANKRIMATIARQIDFPEDRILSNIGEVGNTGCPSCGIALSQNLDRVERGDLVGLTVFGGGYSCGAVLLEFI</sequence>
<dbReference type="InterPro" id="IPR016039">
    <property type="entry name" value="Thiolase-like"/>
</dbReference>
<feature type="domain" description="Beta-ketoacyl-[acyl-carrier-protein] synthase III N-terminal" evidence="4">
    <location>
        <begin position="108"/>
        <end position="181"/>
    </location>
</feature>
<accession>A0ABR7CY50</accession>
<keyword evidence="6" id="KW-1185">Reference proteome</keyword>
<protein>
    <submittedName>
        <fullName evidence="5">Ketoacyl-ACP synthase III</fullName>
    </submittedName>
</protein>
<keyword evidence="1" id="KW-0808">Transferase</keyword>
<proteinExistence type="predicted"/>
<dbReference type="SUPFAM" id="SSF53901">
    <property type="entry name" value="Thiolase-like"/>
    <property type="match status" value="1"/>
</dbReference>
<gene>
    <name evidence="5" type="ORF">H8S64_05625</name>
</gene>
<feature type="domain" description="Beta-ketoacyl-[acyl-carrier-protein] synthase III C-terminal" evidence="3">
    <location>
        <begin position="230"/>
        <end position="315"/>
    </location>
</feature>
<dbReference type="InterPro" id="IPR013747">
    <property type="entry name" value="ACP_syn_III_C"/>
</dbReference>
<keyword evidence="2" id="KW-0012">Acyltransferase</keyword>
<evidence type="ECO:0000313" key="5">
    <source>
        <dbReference type="EMBL" id="MBC5620572.1"/>
    </source>
</evidence>
<reference evidence="5 6" key="1">
    <citation type="submission" date="2020-08" db="EMBL/GenBank/DDBJ databases">
        <title>Genome public.</title>
        <authorList>
            <person name="Liu C."/>
            <person name="Sun Q."/>
        </authorList>
    </citation>
    <scope>NUCLEOTIDE SEQUENCE [LARGE SCALE GENOMIC DNA]</scope>
    <source>
        <strain evidence="5 6">NSJ-56</strain>
    </source>
</reference>
<evidence type="ECO:0000256" key="1">
    <source>
        <dbReference type="ARBA" id="ARBA00022679"/>
    </source>
</evidence>